<evidence type="ECO:0000313" key="4">
    <source>
        <dbReference type="Proteomes" id="UP000835052"/>
    </source>
</evidence>
<dbReference type="GO" id="GO:0004865">
    <property type="term" value="F:protein serine/threonine phosphatase inhibitor activity"/>
    <property type="evidence" value="ECO:0007669"/>
    <property type="project" value="InterPro"/>
</dbReference>
<dbReference type="PANTHER" id="PTHR22227">
    <property type="entry name" value="FAMILY WITH SEQUENCE SIMILARITY 122B ISOFORM X1"/>
    <property type="match status" value="1"/>
</dbReference>
<dbReference type="EMBL" id="CAJGYM010000010">
    <property type="protein sequence ID" value="CAD6189383.1"/>
    <property type="molecule type" value="Genomic_DNA"/>
</dbReference>
<accession>A0A8S1H268</accession>
<comment type="similarity">
    <text evidence="1">Belongs to the FAM122 family.</text>
</comment>
<organism evidence="3 4">
    <name type="scientific">Caenorhabditis auriculariae</name>
    <dbReference type="NCBI Taxonomy" id="2777116"/>
    <lineage>
        <taxon>Eukaryota</taxon>
        <taxon>Metazoa</taxon>
        <taxon>Ecdysozoa</taxon>
        <taxon>Nematoda</taxon>
        <taxon>Chromadorea</taxon>
        <taxon>Rhabditida</taxon>
        <taxon>Rhabditina</taxon>
        <taxon>Rhabditomorpha</taxon>
        <taxon>Rhabditoidea</taxon>
        <taxon>Rhabditidae</taxon>
        <taxon>Peloderinae</taxon>
        <taxon>Caenorhabditis</taxon>
    </lineage>
</organism>
<name>A0A8S1H268_9PELO</name>
<dbReference type="AlphaFoldDB" id="A0A8S1H268"/>
<dbReference type="PANTHER" id="PTHR22227:SF6">
    <property type="entry name" value="FAMILY WITH SEQUENCE SIMILARITY 122B ISOFORM X1"/>
    <property type="match status" value="1"/>
</dbReference>
<dbReference type="Proteomes" id="UP000835052">
    <property type="component" value="Unassembled WGS sequence"/>
</dbReference>
<feature type="region of interest" description="Disordered" evidence="2">
    <location>
        <begin position="36"/>
        <end position="63"/>
    </location>
</feature>
<keyword evidence="4" id="KW-1185">Reference proteome</keyword>
<feature type="compositionally biased region" description="Low complexity" evidence="2">
    <location>
        <begin position="262"/>
        <end position="279"/>
    </location>
</feature>
<evidence type="ECO:0000256" key="1">
    <source>
        <dbReference type="ARBA" id="ARBA00006725"/>
    </source>
</evidence>
<reference evidence="3" key="1">
    <citation type="submission" date="2020-10" db="EMBL/GenBank/DDBJ databases">
        <authorList>
            <person name="Kikuchi T."/>
        </authorList>
    </citation>
    <scope>NUCLEOTIDE SEQUENCE</scope>
    <source>
        <strain evidence="3">NKZ352</strain>
    </source>
</reference>
<dbReference type="OrthoDB" id="10036177at2759"/>
<feature type="region of interest" description="Disordered" evidence="2">
    <location>
        <begin position="109"/>
        <end position="153"/>
    </location>
</feature>
<evidence type="ECO:0000256" key="2">
    <source>
        <dbReference type="SAM" id="MobiDB-lite"/>
    </source>
</evidence>
<feature type="region of interest" description="Disordered" evidence="2">
    <location>
        <begin position="1"/>
        <end position="21"/>
    </location>
</feature>
<sequence>MSDIPTDSYNQQTVVPEHETPLVPFSNSIAVNNKFSFAEPNSPSRGSPNFSNPSTPKRANFGRNLLSGSIHSRTHWREPEDQRFKTVVRDPPGYREDWDLKDDDFDLWSTSDTSRKSSRSEFRQKQDGYSSDENESEESGLRTETDEFNSSLKAPSRGRIANIRRESNCSADCEVAYERLVSSSQKVSTGFDDIVVVSEHPVTVPPSASDSARKKNTAPSVGEPISILTNVFLAQSCSPSPTRSLENFKQCYSPSTQQMVRPNIPYSPSPQSSPTNSPSAAHRLTLGVPGSRAPIKVRNTLKRKLTSLEAEVEAKKLFAPKGSSSPLVMDSPGDFSIFNPLRRNVWYVPAATVAGHEKAKNMDITTNTFGTSERNGSGLMEHDGRSRDTCCKCKKKRDRSAPARLNATEITYPLEALQNSFIRHQSEPPMLVPFSEEWKKQYREMRVPRVEPPDEPGMFTSACYYVANSPLLPSCELPLCALCEASERAALEKMGVQVKPNFFSDDPTIDYSDFSNAMPAEYKQWKDFHSRKMIIGPRPAFQIEDKNMQNEDECI</sequence>
<comment type="caution">
    <text evidence="3">The sequence shown here is derived from an EMBL/GenBank/DDBJ whole genome shotgun (WGS) entry which is preliminary data.</text>
</comment>
<evidence type="ECO:0000313" key="3">
    <source>
        <dbReference type="EMBL" id="CAD6189383.1"/>
    </source>
</evidence>
<dbReference type="InterPro" id="IPR026716">
    <property type="entry name" value="PBIR1/2/3"/>
</dbReference>
<feature type="compositionally biased region" description="Polar residues" evidence="2">
    <location>
        <begin position="1"/>
        <end position="14"/>
    </location>
</feature>
<feature type="region of interest" description="Disordered" evidence="2">
    <location>
        <begin position="259"/>
        <end position="286"/>
    </location>
</feature>
<feature type="compositionally biased region" description="Polar residues" evidence="2">
    <location>
        <begin position="36"/>
        <end position="57"/>
    </location>
</feature>
<gene>
    <name evidence="3" type="ORF">CAUJ_LOCUS5302</name>
</gene>
<protein>
    <submittedName>
        <fullName evidence="3">Uncharacterized protein</fullName>
    </submittedName>
</protein>
<proteinExistence type="inferred from homology"/>
<feature type="compositionally biased region" description="Basic and acidic residues" evidence="2">
    <location>
        <begin position="113"/>
        <end position="126"/>
    </location>
</feature>